<feature type="non-terminal residue" evidence="1">
    <location>
        <position position="63"/>
    </location>
</feature>
<evidence type="ECO:0000313" key="1">
    <source>
        <dbReference type="EMBL" id="CAG8850923.1"/>
    </source>
</evidence>
<comment type="caution">
    <text evidence="1">The sequence shown here is derived from an EMBL/GenBank/DDBJ whole genome shotgun (WGS) entry which is preliminary data.</text>
</comment>
<keyword evidence="2" id="KW-1185">Reference proteome</keyword>
<name>A0ABN7X8X7_GIGMA</name>
<accession>A0ABN7X8X7</accession>
<reference evidence="1 2" key="1">
    <citation type="submission" date="2021-06" db="EMBL/GenBank/DDBJ databases">
        <authorList>
            <person name="Kallberg Y."/>
            <person name="Tangrot J."/>
            <person name="Rosling A."/>
        </authorList>
    </citation>
    <scope>NUCLEOTIDE SEQUENCE [LARGE SCALE GENOMIC DNA]</scope>
    <source>
        <strain evidence="1 2">120-4 pot B 10/14</strain>
    </source>
</reference>
<sequence>MSGTTRSITIINKDSNNNFLLVFWVELILSVEGADNSNTVDGAFCSNNIEEVWSSFSILFDPL</sequence>
<evidence type="ECO:0000313" key="2">
    <source>
        <dbReference type="Proteomes" id="UP000789901"/>
    </source>
</evidence>
<proteinExistence type="predicted"/>
<dbReference type="Proteomes" id="UP000789901">
    <property type="component" value="Unassembled WGS sequence"/>
</dbReference>
<dbReference type="EMBL" id="CAJVQB010103415">
    <property type="protein sequence ID" value="CAG8850923.1"/>
    <property type="molecule type" value="Genomic_DNA"/>
</dbReference>
<gene>
    <name evidence="1" type="ORF">GMARGA_LOCUS40463</name>
</gene>
<organism evidence="1 2">
    <name type="scientific">Gigaspora margarita</name>
    <dbReference type="NCBI Taxonomy" id="4874"/>
    <lineage>
        <taxon>Eukaryota</taxon>
        <taxon>Fungi</taxon>
        <taxon>Fungi incertae sedis</taxon>
        <taxon>Mucoromycota</taxon>
        <taxon>Glomeromycotina</taxon>
        <taxon>Glomeromycetes</taxon>
        <taxon>Diversisporales</taxon>
        <taxon>Gigasporaceae</taxon>
        <taxon>Gigaspora</taxon>
    </lineage>
</organism>
<protein>
    <submittedName>
        <fullName evidence="1">35651_t:CDS:1</fullName>
    </submittedName>
</protein>